<feature type="transmembrane region" description="Helical" evidence="4">
    <location>
        <begin position="74"/>
        <end position="92"/>
    </location>
</feature>
<proteinExistence type="predicted"/>
<keyword evidence="2" id="KW-0547">Nucleotide-binding</keyword>
<keyword evidence="3" id="KW-0067">ATP-binding</keyword>
<dbReference type="Gene3D" id="3.90.190.20">
    <property type="entry name" value="Mur ligase, C-terminal domain"/>
    <property type="match status" value="1"/>
</dbReference>
<dbReference type="InterPro" id="IPR013221">
    <property type="entry name" value="Mur_ligase_cen"/>
</dbReference>
<evidence type="ECO:0000256" key="3">
    <source>
        <dbReference type="ARBA" id="ARBA00022840"/>
    </source>
</evidence>
<gene>
    <name evidence="6" type="ORF">AUJ23_01755</name>
</gene>
<evidence type="ECO:0000259" key="5">
    <source>
        <dbReference type="Pfam" id="PF08245"/>
    </source>
</evidence>
<feature type="transmembrane region" description="Helical" evidence="4">
    <location>
        <begin position="104"/>
        <end position="125"/>
    </location>
</feature>
<keyword evidence="1" id="KW-0436">Ligase</keyword>
<accession>A0A1J4U4P0</accession>
<dbReference type="Pfam" id="PF08245">
    <property type="entry name" value="Mur_ligase_M"/>
    <property type="match status" value="1"/>
</dbReference>
<dbReference type="GO" id="GO:0005524">
    <property type="term" value="F:ATP binding"/>
    <property type="evidence" value="ECO:0007669"/>
    <property type="project" value="UniProtKB-KW"/>
</dbReference>
<dbReference type="SUPFAM" id="SSF53244">
    <property type="entry name" value="MurD-like peptide ligases, peptide-binding domain"/>
    <property type="match status" value="1"/>
</dbReference>
<dbReference type="AlphaFoldDB" id="A0A1J4U4P0"/>
<protein>
    <recommendedName>
        <fullName evidence="5">Mur ligase central domain-containing protein</fullName>
    </recommendedName>
</protein>
<keyword evidence="4" id="KW-1133">Transmembrane helix</keyword>
<feature type="transmembrane region" description="Helical" evidence="4">
    <location>
        <begin position="137"/>
        <end position="158"/>
    </location>
</feature>
<dbReference type="STRING" id="1805238.AUJ23_01755"/>
<keyword evidence="4" id="KW-0472">Membrane</keyword>
<keyword evidence="4" id="KW-0812">Transmembrane</keyword>
<reference evidence="6 7" key="1">
    <citation type="journal article" date="2016" name="Environ. Microbiol.">
        <title>Genomic resolution of a cold subsurface aquifer community provides metabolic insights for novel microbes adapted to high CO concentrations.</title>
        <authorList>
            <person name="Probst A.J."/>
            <person name="Castelle C.J."/>
            <person name="Singh A."/>
            <person name="Brown C.T."/>
            <person name="Anantharaman K."/>
            <person name="Sharon I."/>
            <person name="Hug L.A."/>
            <person name="Burstein D."/>
            <person name="Emerson J.B."/>
            <person name="Thomas B.C."/>
            <person name="Banfield J.F."/>
        </authorList>
    </citation>
    <scope>NUCLEOTIDE SEQUENCE [LARGE SCALE GENOMIC DNA]</scope>
    <source>
        <strain evidence="6">CG1_02_32_51</strain>
    </source>
</reference>
<feature type="transmembrane region" description="Helical" evidence="4">
    <location>
        <begin position="6"/>
        <end position="28"/>
    </location>
</feature>
<dbReference type="SUPFAM" id="SSF53623">
    <property type="entry name" value="MurD-like peptide ligases, catalytic domain"/>
    <property type="match status" value="1"/>
</dbReference>
<dbReference type="Proteomes" id="UP000181941">
    <property type="component" value="Unassembled WGS sequence"/>
</dbReference>
<evidence type="ECO:0000256" key="4">
    <source>
        <dbReference type="SAM" id="Phobius"/>
    </source>
</evidence>
<dbReference type="PANTHER" id="PTHR43024:SF1">
    <property type="entry name" value="UDP-N-ACETYLMURAMOYL-TRIPEPTIDE--D-ALANYL-D-ALANINE LIGASE"/>
    <property type="match status" value="1"/>
</dbReference>
<dbReference type="EMBL" id="MNVC01000019">
    <property type="protein sequence ID" value="OIO19540.1"/>
    <property type="molecule type" value="Genomic_DNA"/>
</dbReference>
<dbReference type="InterPro" id="IPR036615">
    <property type="entry name" value="Mur_ligase_C_dom_sf"/>
</dbReference>
<feature type="transmembrane region" description="Helical" evidence="4">
    <location>
        <begin position="49"/>
        <end position="68"/>
    </location>
</feature>
<comment type="caution">
    <text evidence="6">The sequence shown here is derived from an EMBL/GenBank/DDBJ whole genome shotgun (WGS) entry which is preliminary data.</text>
</comment>
<evidence type="ECO:0000313" key="6">
    <source>
        <dbReference type="EMBL" id="OIO19540.1"/>
    </source>
</evidence>
<evidence type="ECO:0000256" key="2">
    <source>
        <dbReference type="ARBA" id="ARBA00022741"/>
    </source>
</evidence>
<name>A0A1J4U4P0_9BACT</name>
<evidence type="ECO:0000313" key="7">
    <source>
        <dbReference type="Proteomes" id="UP000181941"/>
    </source>
</evidence>
<dbReference type="InterPro" id="IPR051046">
    <property type="entry name" value="MurCDEF_CellWall_CoF430Synth"/>
</dbReference>
<evidence type="ECO:0000256" key="1">
    <source>
        <dbReference type="ARBA" id="ARBA00022598"/>
    </source>
</evidence>
<sequence length="530" mass="61781">MQIIDFAIVFFWFVSMSNEYLQFAYFWQLKEYRWDRFLDLLHTTEGKRILFRYDFLYKIPLILVIFFWDQKLAVLKWVILLIFILDFVYLILKIILKKPIKRPVFSLKIILILFVVIFVESIFFLKTQDPRTVVVFSFLRFILITIIINFFNVITQFIKNYTAKLAKKKLAKYINLTVIGITGSYGKTSTKEILTDLLSYKFKVVKTPKNVNTDFGISKFILQTNFKDIDFFVVEMGAYRVGDLLEHCNIVNPKIGILTAISPQHLSLFGSIENIQKAKYELLKYLPKNGLAITNSDNKYCREFLNEIKAKTMTFGFEEEFNPTCLIEGIESNKEGILFKFKKNLNGEEIHIELQTKLFGEYNILNLAPSLLVANYLGFSLEEIREAVKKVENPKHALQIYNYGKSIIIDDTYNSNPDGFRVAINMLANYSHEYQKIVITRGIIELGELSNEIHEQIGGEIAFMADELVIITPDFVEPLKKGAGTKYQTKVMIKTNSLELLTYLKEHKKTKSVILLENRIPEIIRYELKK</sequence>
<organism evidence="6 7">
    <name type="scientific">Candidatus Magasanikbacteria bacterium CG1_02_32_51</name>
    <dbReference type="NCBI Taxonomy" id="1805238"/>
    <lineage>
        <taxon>Bacteria</taxon>
        <taxon>Candidatus Magasanikiibacteriota</taxon>
    </lineage>
</organism>
<dbReference type="Gene3D" id="3.40.1190.10">
    <property type="entry name" value="Mur-like, catalytic domain"/>
    <property type="match status" value="1"/>
</dbReference>
<dbReference type="GO" id="GO:0016881">
    <property type="term" value="F:acid-amino acid ligase activity"/>
    <property type="evidence" value="ECO:0007669"/>
    <property type="project" value="InterPro"/>
</dbReference>
<dbReference type="PANTHER" id="PTHR43024">
    <property type="entry name" value="UDP-N-ACETYLMURAMOYL-TRIPEPTIDE--D-ALANYL-D-ALANINE LIGASE"/>
    <property type="match status" value="1"/>
</dbReference>
<feature type="domain" description="Mur ligase central" evidence="5">
    <location>
        <begin position="181"/>
        <end position="373"/>
    </location>
</feature>
<dbReference type="InterPro" id="IPR036565">
    <property type="entry name" value="Mur-like_cat_sf"/>
</dbReference>